<dbReference type="InterPro" id="IPR014747">
    <property type="entry name" value="Bac_photo_RC_H_C"/>
</dbReference>
<dbReference type="Proteomes" id="UP001464891">
    <property type="component" value="Unassembled WGS sequence"/>
</dbReference>
<dbReference type="InterPro" id="IPR019060">
    <property type="entry name" value="DUF2382"/>
</dbReference>
<evidence type="ECO:0000313" key="5">
    <source>
        <dbReference type="Proteomes" id="UP001464891"/>
    </source>
</evidence>
<dbReference type="PANTHER" id="PTHR38463">
    <property type="entry name" value="STRESS RESPONSE PROTEIN YSNF"/>
    <property type="match status" value="1"/>
</dbReference>
<dbReference type="InterPro" id="IPR027275">
    <property type="entry name" value="PRC-brl_dom"/>
</dbReference>
<dbReference type="InterPro" id="IPR011033">
    <property type="entry name" value="PRC_barrel-like_sf"/>
</dbReference>
<feature type="region of interest" description="Disordered" evidence="1">
    <location>
        <begin position="300"/>
        <end position="327"/>
    </location>
</feature>
<dbReference type="SUPFAM" id="SSF50346">
    <property type="entry name" value="PRC-barrel domain"/>
    <property type="match status" value="1"/>
</dbReference>
<evidence type="ECO:0000313" key="4">
    <source>
        <dbReference type="EMBL" id="MEP0820844.1"/>
    </source>
</evidence>
<dbReference type="EMBL" id="JAMPKM010000048">
    <property type="protein sequence ID" value="MEP0820844.1"/>
    <property type="molecule type" value="Genomic_DNA"/>
</dbReference>
<protein>
    <submittedName>
        <fullName evidence="4">DUF2382 domain-containing protein</fullName>
    </submittedName>
</protein>
<comment type="caution">
    <text evidence="4">The sequence shown here is derived from an EMBL/GenBank/DDBJ whole genome shotgun (WGS) entry which is preliminary data.</text>
</comment>
<dbReference type="NCBIfam" id="TIGR02271">
    <property type="entry name" value="YsnF/AvaK domain"/>
    <property type="match status" value="1"/>
</dbReference>
<sequence>MALYKLDDYYPNYRQELFDGNDVKGLDVYTESDEKVGSIHNVLVDDEGHFRYLVVDTGFWVFGKKVLLPVGRFRSDPQAQRIYTIGLTKQQAENLPEYHDNLVVDYDYEERVRGVYRPASLDASTPLEASAPLEASLPLENTYAQGTTYRTASAAPVERSAPVERPAAASARPAYDYRQEPALYNMNERDHQTIQLYEERLVANKHRRKAGEVAVGKHVETETARVAVPVERERIVIERTNPTNLGTSVTPGTADFREGEIARMEVYEETADVHKEAFVREQVNIRKEVERDTVTAEDQIRREELDIDTQGRPIRDNRPGSSPRDRR</sequence>
<evidence type="ECO:0000256" key="1">
    <source>
        <dbReference type="SAM" id="MobiDB-lite"/>
    </source>
</evidence>
<reference evidence="4 5" key="1">
    <citation type="submission" date="2022-04" db="EMBL/GenBank/DDBJ databases">
        <title>Positive selection, recombination, and allopatry shape intraspecific diversity of widespread and dominant cyanobacteria.</title>
        <authorList>
            <person name="Wei J."/>
            <person name="Shu W."/>
            <person name="Hu C."/>
        </authorList>
    </citation>
    <scope>NUCLEOTIDE SEQUENCE [LARGE SCALE GENOMIC DNA]</scope>
    <source>
        <strain evidence="4 5">GB2-A4</strain>
    </source>
</reference>
<proteinExistence type="predicted"/>
<dbReference type="Pfam" id="PF09557">
    <property type="entry name" value="DUF2382"/>
    <property type="match status" value="1"/>
</dbReference>
<evidence type="ECO:0000259" key="2">
    <source>
        <dbReference type="Pfam" id="PF05239"/>
    </source>
</evidence>
<keyword evidence="5" id="KW-1185">Reference proteome</keyword>
<dbReference type="PANTHER" id="PTHR38463:SF1">
    <property type="entry name" value="STRESS RESPONSE PROTEIN YSNF"/>
    <property type="match status" value="1"/>
</dbReference>
<dbReference type="Gene3D" id="3.90.50.10">
    <property type="entry name" value="Photosynthetic Reaction Center, subunit H, domain 2"/>
    <property type="match status" value="1"/>
</dbReference>
<name>A0ABV0JGC2_9CYAN</name>
<feature type="domain" description="DUF2382" evidence="3">
    <location>
        <begin position="194"/>
        <end position="307"/>
    </location>
</feature>
<gene>
    <name evidence="4" type="ORF">NC998_27545</name>
</gene>
<accession>A0ABV0JGC2</accession>
<dbReference type="InterPro" id="IPR052967">
    <property type="entry name" value="Stress_Response_Assoc"/>
</dbReference>
<evidence type="ECO:0000259" key="3">
    <source>
        <dbReference type="Pfam" id="PF09557"/>
    </source>
</evidence>
<feature type="domain" description="PRC-barrel" evidence="2">
    <location>
        <begin position="17"/>
        <end position="75"/>
    </location>
</feature>
<feature type="region of interest" description="Disordered" evidence="1">
    <location>
        <begin position="151"/>
        <end position="174"/>
    </location>
</feature>
<organism evidence="4 5">
    <name type="scientific">Trichocoleus desertorum GB2-A4</name>
    <dbReference type="NCBI Taxonomy" id="2933944"/>
    <lineage>
        <taxon>Bacteria</taxon>
        <taxon>Bacillati</taxon>
        <taxon>Cyanobacteriota</taxon>
        <taxon>Cyanophyceae</taxon>
        <taxon>Leptolyngbyales</taxon>
        <taxon>Trichocoleusaceae</taxon>
        <taxon>Trichocoleus</taxon>
    </lineage>
</organism>
<dbReference type="Pfam" id="PF05239">
    <property type="entry name" value="PRC"/>
    <property type="match status" value="1"/>
</dbReference>